<evidence type="ECO:0000256" key="1">
    <source>
        <dbReference type="ARBA" id="ARBA00022723"/>
    </source>
</evidence>
<evidence type="ECO:0000256" key="3">
    <source>
        <dbReference type="ARBA" id="ARBA00022833"/>
    </source>
</evidence>
<dbReference type="PROSITE" id="PS00518">
    <property type="entry name" value="ZF_RING_1"/>
    <property type="match status" value="1"/>
</dbReference>
<proteinExistence type="predicted"/>
<dbReference type="SMART" id="SM00184">
    <property type="entry name" value="RING"/>
    <property type="match status" value="1"/>
</dbReference>
<feature type="compositionally biased region" description="Polar residues" evidence="5">
    <location>
        <begin position="217"/>
        <end position="231"/>
    </location>
</feature>
<dbReference type="GO" id="GO:0008270">
    <property type="term" value="F:zinc ion binding"/>
    <property type="evidence" value="ECO:0007669"/>
    <property type="project" value="UniProtKB-KW"/>
</dbReference>
<evidence type="ECO:0000256" key="4">
    <source>
        <dbReference type="PROSITE-ProRule" id="PRU00024"/>
    </source>
</evidence>
<protein>
    <submittedName>
        <fullName evidence="8">Uncharacterized protein</fullName>
    </submittedName>
</protein>
<evidence type="ECO:0000256" key="5">
    <source>
        <dbReference type="SAM" id="MobiDB-lite"/>
    </source>
</evidence>
<evidence type="ECO:0000256" key="2">
    <source>
        <dbReference type="ARBA" id="ARBA00022771"/>
    </source>
</evidence>
<keyword evidence="9" id="KW-1185">Reference proteome</keyword>
<comment type="caution">
    <text evidence="8">The sequence shown here is derived from an EMBL/GenBank/DDBJ whole genome shotgun (WGS) entry which is preliminary data.</text>
</comment>
<accession>A0AAN8X8L3</accession>
<dbReference type="Pfam" id="PF13445">
    <property type="entry name" value="zf-RING_UBOX"/>
    <property type="match status" value="1"/>
</dbReference>
<dbReference type="PROSITE" id="PS50119">
    <property type="entry name" value="ZF_BBOX"/>
    <property type="match status" value="1"/>
</dbReference>
<dbReference type="InterPro" id="IPR027370">
    <property type="entry name" value="Znf-RING_euk"/>
</dbReference>
<keyword evidence="3" id="KW-0862">Zinc</keyword>
<sequence length="445" mass="49418">MEDAVTCEVCMENFTSGEKDPLVLECGHTYCRSCLQHILGEEVDLTCPLCRRYQENTDLDSLPINYKLLGLPVPQKELKYESCSLHGDLLTYWCKTCMQQLCGLCLFRHPQDHDVGKAKDVLQEQKEILKTKIDKWKEDIEGNNNAILQRILIEIKTLCTNKTQFAKTKKVVDQLVQDMESISSHEMLIDVQSKVNNLISNDEVSGKRLVPSSSSSQLNRQLNPQNHSAKNASGGGSCTDELLCCIQNGNNKIAAVLWEDSKILMSSFSDDPVTCDLQLKMPSEVFMELTVSDSYLGRVIIQPWYHLRRAQQFAAMCLGTFGVSYAGTTFEGVMQDDIPRETLVGGWYISQEDGAFTCKELMTDLEWGGTAEGGAAEGVVMGVLDEFAGDSKFGICTRGERGTTFKCPFGMVVSGLDVVKSAVRHIHESDVTITRCGLVIPNFTA</sequence>
<dbReference type="SUPFAM" id="SSF57845">
    <property type="entry name" value="B-box zinc-binding domain"/>
    <property type="match status" value="1"/>
</dbReference>
<dbReference type="EMBL" id="JAXCGZ010009948">
    <property type="protein sequence ID" value="KAK7075973.1"/>
    <property type="molecule type" value="Genomic_DNA"/>
</dbReference>
<evidence type="ECO:0000259" key="6">
    <source>
        <dbReference type="PROSITE" id="PS50089"/>
    </source>
</evidence>
<dbReference type="Gene3D" id="3.30.160.60">
    <property type="entry name" value="Classic Zinc Finger"/>
    <property type="match status" value="1"/>
</dbReference>
<dbReference type="InterPro" id="IPR000315">
    <property type="entry name" value="Znf_B-box"/>
</dbReference>
<dbReference type="Gene3D" id="3.30.40.10">
    <property type="entry name" value="Zinc/RING finger domain, C3HC4 (zinc finger)"/>
    <property type="match status" value="1"/>
</dbReference>
<dbReference type="PROSITE" id="PS50089">
    <property type="entry name" value="ZF_RING_2"/>
    <property type="match status" value="1"/>
</dbReference>
<dbReference type="InterPro" id="IPR001841">
    <property type="entry name" value="Znf_RING"/>
</dbReference>
<dbReference type="InterPro" id="IPR013083">
    <property type="entry name" value="Znf_RING/FYVE/PHD"/>
</dbReference>
<feature type="region of interest" description="Disordered" evidence="5">
    <location>
        <begin position="206"/>
        <end position="234"/>
    </location>
</feature>
<dbReference type="Proteomes" id="UP001381693">
    <property type="component" value="Unassembled WGS sequence"/>
</dbReference>
<dbReference type="InterPro" id="IPR029000">
    <property type="entry name" value="Cyclophilin-like_dom_sf"/>
</dbReference>
<reference evidence="8 9" key="1">
    <citation type="submission" date="2023-11" db="EMBL/GenBank/DDBJ databases">
        <title>Halocaridina rubra genome assembly.</title>
        <authorList>
            <person name="Smith C."/>
        </authorList>
    </citation>
    <scope>NUCLEOTIDE SEQUENCE [LARGE SCALE GENOMIC DNA]</scope>
    <source>
        <strain evidence="8">EP-1</strain>
        <tissue evidence="8">Whole</tissue>
    </source>
</reference>
<dbReference type="SUPFAM" id="SSF50891">
    <property type="entry name" value="Cyclophilin-like"/>
    <property type="match status" value="1"/>
</dbReference>
<gene>
    <name evidence="8" type="ORF">SK128_005123</name>
</gene>
<organism evidence="8 9">
    <name type="scientific">Halocaridina rubra</name>
    <name type="common">Hawaiian red shrimp</name>
    <dbReference type="NCBI Taxonomy" id="373956"/>
    <lineage>
        <taxon>Eukaryota</taxon>
        <taxon>Metazoa</taxon>
        <taxon>Ecdysozoa</taxon>
        <taxon>Arthropoda</taxon>
        <taxon>Crustacea</taxon>
        <taxon>Multicrustacea</taxon>
        <taxon>Malacostraca</taxon>
        <taxon>Eumalacostraca</taxon>
        <taxon>Eucarida</taxon>
        <taxon>Decapoda</taxon>
        <taxon>Pleocyemata</taxon>
        <taxon>Caridea</taxon>
        <taxon>Atyoidea</taxon>
        <taxon>Atyidae</taxon>
        <taxon>Halocaridina</taxon>
    </lineage>
</organism>
<dbReference type="SUPFAM" id="SSF57850">
    <property type="entry name" value="RING/U-box"/>
    <property type="match status" value="1"/>
</dbReference>
<evidence type="ECO:0000313" key="9">
    <source>
        <dbReference type="Proteomes" id="UP001381693"/>
    </source>
</evidence>
<dbReference type="PANTHER" id="PTHR24103">
    <property type="entry name" value="E3 UBIQUITIN-PROTEIN LIGASE TRIM"/>
    <property type="match status" value="1"/>
</dbReference>
<evidence type="ECO:0000313" key="8">
    <source>
        <dbReference type="EMBL" id="KAK7075973.1"/>
    </source>
</evidence>
<name>A0AAN8X8L3_HALRR</name>
<keyword evidence="2 4" id="KW-0863">Zinc-finger</keyword>
<dbReference type="InterPro" id="IPR050143">
    <property type="entry name" value="TRIM/RBCC"/>
</dbReference>
<feature type="domain" description="B box-type" evidence="7">
    <location>
        <begin position="78"/>
        <end position="118"/>
    </location>
</feature>
<feature type="domain" description="RING-type" evidence="6">
    <location>
        <begin position="7"/>
        <end position="51"/>
    </location>
</feature>
<keyword evidence="1" id="KW-0479">Metal-binding</keyword>
<evidence type="ECO:0000259" key="7">
    <source>
        <dbReference type="PROSITE" id="PS50119"/>
    </source>
</evidence>
<dbReference type="InterPro" id="IPR017907">
    <property type="entry name" value="Znf_RING_CS"/>
</dbReference>
<dbReference type="AlphaFoldDB" id="A0AAN8X8L3"/>